<feature type="region of interest" description="Disordered" evidence="2">
    <location>
        <begin position="179"/>
        <end position="216"/>
    </location>
</feature>
<name>A0A3G3M6B3_9CAUD</name>
<accession>A0A3G3M6B3</accession>
<protein>
    <submittedName>
        <fullName evidence="3">Scaffolding protein</fullName>
    </submittedName>
</protein>
<dbReference type="KEGG" id="vg:77932073"/>
<feature type="compositionally biased region" description="Gly residues" evidence="2">
    <location>
        <begin position="40"/>
        <end position="57"/>
    </location>
</feature>
<keyword evidence="1" id="KW-0175">Coiled coil</keyword>
<keyword evidence="4" id="KW-1185">Reference proteome</keyword>
<feature type="compositionally biased region" description="Basic and acidic residues" evidence="2">
    <location>
        <begin position="205"/>
        <end position="216"/>
    </location>
</feature>
<evidence type="ECO:0000313" key="4">
    <source>
        <dbReference type="Proteomes" id="UP000272407"/>
    </source>
</evidence>
<evidence type="ECO:0000256" key="1">
    <source>
        <dbReference type="SAM" id="Coils"/>
    </source>
</evidence>
<dbReference type="EMBL" id="MH910041">
    <property type="protein sequence ID" value="AYR01508.1"/>
    <property type="molecule type" value="Genomic_DNA"/>
</dbReference>
<dbReference type="GeneID" id="77932073"/>
<gene>
    <name evidence="3" type="primary">7</name>
    <name evidence="3" type="ORF">PBI_SEAHORSE_7</name>
</gene>
<evidence type="ECO:0000256" key="2">
    <source>
        <dbReference type="SAM" id="MobiDB-lite"/>
    </source>
</evidence>
<evidence type="ECO:0000313" key="3">
    <source>
        <dbReference type="EMBL" id="AYR01508.1"/>
    </source>
</evidence>
<reference evidence="3 4" key="1">
    <citation type="submission" date="2018-09" db="EMBL/GenBank/DDBJ databases">
        <authorList>
            <person name="Rimple P.A."/>
            <person name="Stoner T.H."/>
            <person name="Garlena R.A."/>
            <person name="Russell D.A."/>
            <person name="Pope W.H."/>
            <person name="Jacobs-Sera D."/>
            <person name="Hatfull G.F."/>
        </authorList>
    </citation>
    <scope>NUCLEOTIDE SEQUENCE [LARGE SCALE GENOMIC DNA]</scope>
</reference>
<dbReference type="RefSeq" id="YP_010656193.1">
    <property type="nucleotide sequence ID" value="NC_070836.1"/>
</dbReference>
<feature type="coiled-coil region" evidence="1">
    <location>
        <begin position="84"/>
        <end position="136"/>
    </location>
</feature>
<proteinExistence type="predicted"/>
<sequence>MNKRFPHGIDITAPGGLTALMDFHRLTFGDAVMRINPDAGNGGGAGDGGTGEGGEGQPVGTQAQQGDGPADGDQPLGEGGLKALQAERDARAKAEKDLADAKAALQKIEDAKLSDIQRAQKERDDAAAELAAAKSDNARLAALATHPVPKEYQDLVVGTDEASYLASAKKVAELYAKAEGKPFRPAPDPSQGARQTAKTGGWDAGKAEAQKRFAKK</sequence>
<feature type="region of interest" description="Disordered" evidence="2">
    <location>
        <begin position="37"/>
        <end position="80"/>
    </location>
</feature>
<organism evidence="3 4">
    <name type="scientific">Arthrobacter phage Seahorse</name>
    <dbReference type="NCBI Taxonomy" id="2419611"/>
    <lineage>
        <taxon>Viruses</taxon>
        <taxon>Duplodnaviria</taxon>
        <taxon>Heunggongvirae</taxon>
        <taxon>Uroviricota</taxon>
        <taxon>Caudoviricetes</taxon>
        <taxon>Seamegvirus</taxon>
        <taxon>Seamegvirus seahorse</taxon>
    </lineage>
</organism>
<dbReference type="Proteomes" id="UP000272407">
    <property type="component" value="Segment"/>
</dbReference>